<dbReference type="GO" id="GO:0050135">
    <property type="term" value="F:NADP+ nucleosidase activity"/>
    <property type="evidence" value="ECO:0007669"/>
    <property type="project" value="InterPro"/>
</dbReference>
<proteinExistence type="predicted"/>
<protein>
    <recommendedName>
        <fullName evidence="1">CD-NTase-associated protein 12/Pycsar effector protein TIR domain-containing protein</fullName>
    </recommendedName>
</protein>
<dbReference type="Proteomes" id="UP000567067">
    <property type="component" value="Unassembled WGS sequence"/>
</dbReference>
<sequence>MTKPNVFIGSSREAMDFANAIHSQIRYFAQVTPWYAGVFEGNDYTMESLEKQLDENDFGIFVFAPDDVALHRGKYVFITRDNTLFEMGLFWGRLRRQRVFAIVPQEVKERDDLIKEEKVRDFHILTDLQGLTLLKYETRTDENYEAAVSVACHSIKKGIRVEGHYPDPFHELKKMEVENERKRRILHFFWAYNKNVTVTDEKERYNSLSEAIRTSIIPPTEFIVTGAALWKIQGSDGIGQVGGNVGRGQFFAFSENQARTKSGQQPIYVLDAYLHSKWSFFNRLEVEQVYILCYPLGREHVLSIHFSGRRTLDDDQLGTIVTNNNELLRTINLLVGGDSV</sequence>
<name>A0A7W3XQP6_9BACL</name>
<evidence type="ECO:0000313" key="2">
    <source>
        <dbReference type="EMBL" id="MBA9084723.1"/>
    </source>
</evidence>
<gene>
    <name evidence="2" type="ORF">FHR92_001184</name>
</gene>
<evidence type="ECO:0000313" key="3">
    <source>
        <dbReference type="Proteomes" id="UP000567067"/>
    </source>
</evidence>
<organism evidence="2 3">
    <name type="scientific">Fontibacillus solani</name>
    <dbReference type="NCBI Taxonomy" id="1572857"/>
    <lineage>
        <taxon>Bacteria</taxon>
        <taxon>Bacillati</taxon>
        <taxon>Bacillota</taxon>
        <taxon>Bacilli</taxon>
        <taxon>Bacillales</taxon>
        <taxon>Paenibacillaceae</taxon>
        <taxon>Fontibacillus</taxon>
    </lineage>
</organism>
<dbReference type="AlphaFoldDB" id="A0A7W3XQP6"/>
<dbReference type="InterPro" id="IPR019302">
    <property type="entry name" value="CAP12/PCTIR_TIR_dom"/>
</dbReference>
<dbReference type="RefSeq" id="WP_182534719.1">
    <property type="nucleotide sequence ID" value="NZ_JACJIP010000005.1"/>
</dbReference>
<dbReference type="Pfam" id="PF10137">
    <property type="entry name" value="CAP12-PCTIR_TIR"/>
    <property type="match status" value="1"/>
</dbReference>
<feature type="domain" description="CD-NTase-associated protein 12/Pycsar effector protein TIR" evidence="1">
    <location>
        <begin position="5"/>
        <end position="113"/>
    </location>
</feature>
<reference evidence="2 3" key="1">
    <citation type="submission" date="2020-08" db="EMBL/GenBank/DDBJ databases">
        <title>Genomic Encyclopedia of Type Strains, Phase III (KMG-III): the genomes of soil and plant-associated and newly described type strains.</title>
        <authorList>
            <person name="Whitman W."/>
        </authorList>
    </citation>
    <scope>NUCLEOTIDE SEQUENCE [LARGE SCALE GENOMIC DNA]</scope>
    <source>
        <strain evidence="2 3">CECT 8693</strain>
    </source>
</reference>
<comment type="caution">
    <text evidence="2">The sequence shown here is derived from an EMBL/GenBank/DDBJ whole genome shotgun (WGS) entry which is preliminary data.</text>
</comment>
<accession>A0A7W3XQP6</accession>
<dbReference type="EMBL" id="JACJIP010000005">
    <property type="protein sequence ID" value="MBA9084723.1"/>
    <property type="molecule type" value="Genomic_DNA"/>
</dbReference>
<evidence type="ECO:0000259" key="1">
    <source>
        <dbReference type="Pfam" id="PF10137"/>
    </source>
</evidence>
<keyword evidence="3" id="KW-1185">Reference proteome</keyword>